<feature type="domain" description="Solute-binding protein family 5" evidence="5">
    <location>
        <begin position="74"/>
        <end position="421"/>
    </location>
</feature>
<protein>
    <submittedName>
        <fullName evidence="6">ABC transporter substrate-binding protein</fullName>
    </submittedName>
</protein>
<dbReference type="EMBL" id="CP137852">
    <property type="protein sequence ID" value="WPB83487.1"/>
    <property type="molecule type" value="Genomic_DNA"/>
</dbReference>
<keyword evidence="4" id="KW-0732">Signal</keyword>
<dbReference type="Gene3D" id="3.10.105.10">
    <property type="entry name" value="Dipeptide-binding Protein, Domain 3"/>
    <property type="match status" value="1"/>
</dbReference>
<evidence type="ECO:0000256" key="4">
    <source>
        <dbReference type="ARBA" id="ARBA00022729"/>
    </source>
</evidence>
<evidence type="ECO:0000256" key="2">
    <source>
        <dbReference type="ARBA" id="ARBA00005695"/>
    </source>
</evidence>
<evidence type="ECO:0000259" key="5">
    <source>
        <dbReference type="Pfam" id="PF00496"/>
    </source>
</evidence>
<evidence type="ECO:0000313" key="6">
    <source>
        <dbReference type="EMBL" id="WPB83487.1"/>
    </source>
</evidence>
<dbReference type="InterPro" id="IPR030678">
    <property type="entry name" value="Peptide/Ni-bd"/>
</dbReference>
<dbReference type="RefSeq" id="WP_318647462.1">
    <property type="nucleotide sequence ID" value="NZ_CP137852.1"/>
</dbReference>
<reference evidence="6 7" key="1">
    <citation type="submission" date="2023-11" db="EMBL/GenBank/DDBJ databases">
        <title>Arctic aerobic anoxygenic photoheterotroph Sediminicoccus rosea KRV36 adapts its photosynthesis to long days of polar summer.</title>
        <authorList>
            <person name="Tomasch J."/>
            <person name="Kopejtka K."/>
            <person name="Bily T."/>
            <person name="Gardiner A.T."/>
            <person name="Gardian Z."/>
            <person name="Shivaramu S."/>
            <person name="Koblizek M."/>
            <person name="Engelhardt F."/>
            <person name="Kaftan D."/>
        </authorList>
    </citation>
    <scope>NUCLEOTIDE SEQUENCE [LARGE SCALE GENOMIC DNA]</scope>
    <source>
        <strain evidence="6 7">R-30</strain>
    </source>
</reference>
<sequence>MQLPRRSALAIPALVGAVSLPRPGASQGGGGTLRIAMSANLRTLDPARTTIGEEFMHSVFVFNGLTRMTEDQAVVPELAESWTYSQDLKTWEFKLRRGVRFHHGREMTANDVIVTYRRILDPATGAASRSNYDMIAQMEAPDPYTVIFRLSYPYGGFADILSDRQVKIVPADRLDDLATNPIGTGPFVFRSYAPGDRVIYARNPNYWESGPRLDGVEMRILPEMSVRIAALQAGDLDVVWDLGPENIRALRDARNVRVDSVATASWDGAILNNSIAPFNDPRVRRALNLAVAKADVAEAVLFGEGAPTHSPIAPSHPFFASEIGFPARPDVATARRLLREAGHASGLRVPLVIPVGRPVRERLGVTLQQMARPAGFEFDIQRVPFARYAAEVAGKAPAYIDGYFARPTIDTSTFPFLHSRGSQNERLWMYNEPRVDAALEAARLTGDLNQQKTHYVAMQRAMVENPPGYIAYAQKFACAYRSAVRDVKTHPMRWFDLRAGFIST</sequence>
<gene>
    <name evidence="6" type="ORF">R9Z33_15400</name>
</gene>
<comment type="similarity">
    <text evidence="2">Belongs to the bacterial solute-binding protein 5 family.</text>
</comment>
<dbReference type="InterPro" id="IPR000914">
    <property type="entry name" value="SBP_5_dom"/>
</dbReference>
<keyword evidence="7" id="KW-1185">Reference proteome</keyword>
<dbReference type="PANTHER" id="PTHR30290:SF9">
    <property type="entry name" value="OLIGOPEPTIDE-BINDING PROTEIN APPA"/>
    <property type="match status" value="1"/>
</dbReference>
<evidence type="ECO:0000256" key="3">
    <source>
        <dbReference type="ARBA" id="ARBA00022448"/>
    </source>
</evidence>
<dbReference type="Gene3D" id="3.40.190.10">
    <property type="entry name" value="Periplasmic binding protein-like II"/>
    <property type="match status" value="1"/>
</dbReference>
<accession>A0ABZ0PDJ0</accession>
<name>A0ABZ0PDJ0_9PROT</name>
<dbReference type="PIRSF" id="PIRSF002741">
    <property type="entry name" value="MppA"/>
    <property type="match status" value="1"/>
</dbReference>
<dbReference type="Gene3D" id="3.90.76.10">
    <property type="entry name" value="Dipeptide-binding Protein, Domain 1"/>
    <property type="match status" value="1"/>
</dbReference>
<dbReference type="PANTHER" id="PTHR30290">
    <property type="entry name" value="PERIPLASMIC BINDING COMPONENT OF ABC TRANSPORTER"/>
    <property type="match status" value="1"/>
</dbReference>
<dbReference type="CDD" id="cd08503">
    <property type="entry name" value="PBP2_NikA_DppA_OppA_like_17"/>
    <property type="match status" value="1"/>
</dbReference>
<evidence type="ECO:0000256" key="1">
    <source>
        <dbReference type="ARBA" id="ARBA00004418"/>
    </source>
</evidence>
<dbReference type="Pfam" id="PF00496">
    <property type="entry name" value="SBP_bac_5"/>
    <property type="match status" value="1"/>
</dbReference>
<comment type="subcellular location">
    <subcellularLocation>
        <location evidence="1">Periplasm</location>
    </subcellularLocation>
</comment>
<dbReference type="Proteomes" id="UP001305521">
    <property type="component" value="Chromosome"/>
</dbReference>
<dbReference type="SUPFAM" id="SSF53850">
    <property type="entry name" value="Periplasmic binding protein-like II"/>
    <property type="match status" value="1"/>
</dbReference>
<keyword evidence="3" id="KW-0813">Transport</keyword>
<dbReference type="InterPro" id="IPR039424">
    <property type="entry name" value="SBP_5"/>
</dbReference>
<proteinExistence type="inferred from homology"/>
<evidence type="ECO:0000313" key="7">
    <source>
        <dbReference type="Proteomes" id="UP001305521"/>
    </source>
</evidence>
<organism evidence="6 7">
    <name type="scientific">Sediminicoccus rosea</name>
    <dbReference type="NCBI Taxonomy" id="1225128"/>
    <lineage>
        <taxon>Bacteria</taxon>
        <taxon>Pseudomonadati</taxon>
        <taxon>Pseudomonadota</taxon>
        <taxon>Alphaproteobacteria</taxon>
        <taxon>Acetobacterales</taxon>
        <taxon>Roseomonadaceae</taxon>
        <taxon>Sediminicoccus</taxon>
    </lineage>
</organism>